<evidence type="ECO:0000256" key="2">
    <source>
        <dbReference type="ARBA" id="ARBA00022475"/>
    </source>
</evidence>
<comment type="caution">
    <text evidence="7">The sequence shown here is derived from an EMBL/GenBank/DDBJ whole genome shotgun (WGS) entry which is preliminary data.</text>
</comment>
<evidence type="ECO:0000256" key="6">
    <source>
        <dbReference type="SAM" id="Phobius"/>
    </source>
</evidence>
<evidence type="ECO:0000313" key="8">
    <source>
        <dbReference type="Proteomes" id="UP000032309"/>
    </source>
</evidence>
<dbReference type="Proteomes" id="UP000032309">
    <property type="component" value="Unassembled WGS sequence"/>
</dbReference>
<dbReference type="Pfam" id="PF02361">
    <property type="entry name" value="CbiQ"/>
    <property type="match status" value="1"/>
</dbReference>
<accession>A0ABQ0K1C8</accession>
<dbReference type="PANTHER" id="PTHR34857:SF2">
    <property type="entry name" value="SLL0384 PROTEIN"/>
    <property type="match status" value="1"/>
</dbReference>
<evidence type="ECO:0000256" key="3">
    <source>
        <dbReference type="ARBA" id="ARBA00022692"/>
    </source>
</evidence>
<proteinExistence type="predicted"/>
<evidence type="ECO:0000256" key="5">
    <source>
        <dbReference type="ARBA" id="ARBA00023136"/>
    </source>
</evidence>
<keyword evidence="5 6" id="KW-0472">Membrane</keyword>
<keyword evidence="8" id="KW-1185">Reference proteome</keyword>
<feature type="transmembrane region" description="Helical" evidence="6">
    <location>
        <begin position="75"/>
        <end position="94"/>
    </location>
</feature>
<sequence length="199" mass="23343">MLFVLFIAIFVPFVKEGQVCWSLKIGYWKMDVTYEGAWTFLNIIVKSGLSILLLVIASSTTTFPDFLHGLDLFRLPRLLVILMSFMYRYIFVLLDEAKRLMRARSLRYFGSRYVEQFRVLGYMIGILFIRTFERAERIYSAMILRGFSGEMRSVKRFGFSYIDFLFIAGIIVSLMFIVSGLIYKMEHVKISNVHLWQGL</sequence>
<reference evidence="8" key="1">
    <citation type="journal article" date="2015" name="Genome Announc.">
        <title>Draft Genome Sequence of an Anaerobic Ammonium-Oxidizing Bacterium, "Candidatus Brocadia sinica".</title>
        <authorList>
            <person name="Oshiki M."/>
            <person name="Shinyako-Hata K."/>
            <person name="Satoh H."/>
            <person name="Okabe S."/>
        </authorList>
    </citation>
    <scope>NUCLEOTIDE SEQUENCE [LARGE SCALE GENOMIC DNA]</scope>
    <source>
        <strain evidence="8">JPN1</strain>
    </source>
</reference>
<keyword evidence="3 6" id="KW-0812">Transmembrane</keyword>
<protein>
    <submittedName>
        <fullName evidence="7">ABC-type cobalt transport system permease componentand related transporters</fullName>
    </submittedName>
</protein>
<dbReference type="NCBIfam" id="TIGR02454">
    <property type="entry name" value="ECF_T_CbiQ"/>
    <property type="match status" value="1"/>
</dbReference>
<evidence type="ECO:0000256" key="4">
    <source>
        <dbReference type="ARBA" id="ARBA00022989"/>
    </source>
</evidence>
<dbReference type="InterPro" id="IPR012809">
    <property type="entry name" value="ECF_CbiQ"/>
</dbReference>
<comment type="subcellular location">
    <subcellularLocation>
        <location evidence="1">Cell membrane</location>
        <topology evidence="1">Multi-pass membrane protein</topology>
    </subcellularLocation>
</comment>
<dbReference type="InterPro" id="IPR003339">
    <property type="entry name" value="ABC/ECF_trnsptr_transmembrane"/>
</dbReference>
<dbReference type="EMBL" id="BAFN01000001">
    <property type="protein sequence ID" value="GAN34743.1"/>
    <property type="molecule type" value="Genomic_DNA"/>
</dbReference>
<feature type="transmembrane region" description="Helical" evidence="6">
    <location>
        <begin position="114"/>
        <end position="132"/>
    </location>
</feature>
<dbReference type="InterPro" id="IPR051611">
    <property type="entry name" value="ECF_transporter_component"/>
</dbReference>
<feature type="transmembrane region" description="Helical" evidence="6">
    <location>
        <begin position="161"/>
        <end position="183"/>
    </location>
</feature>
<evidence type="ECO:0000256" key="1">
    <source>
        <dbReference type="ARBA" id="ARBA00004651"/>
    </source>
</evidence>
<dbReference type="CDD" id="cd16914">
    <property type="entry name" value="EcfT"/>
    <property type="match status" value="1"/>
</dbReference>
<keyword evidence="2" id="KW-1003">Cell membrane</keyword>
<feature type="transmembrane region" description="Helical" evidence="6">
    <location>
        <begin position="41"/>
        <end position="63"/>
    </location>
</feature>
<keyword evidence="4 6" id="KW-1133">Transmembrane helix</keyword>
<gene>
    <name evidence="7" type="ORF">BROSI_A3286</name>
</gene>
<dbReference type="PANTHER" id="PTHR34857">
    <property type="entry name" value="SLL0384 PROTEIN"/>
    <property type="match status" value="1"/>
</dbReference>
<name>A0ABQ0K1C8_9BACT</name>
<organism evidence="7 8">
    <name type="scientific">Candidatus Brocadia sinica JPN1</name>
    <dbReference type="NCBI Taxonomy" id="1197129"/>
    <lineage>
        <taxon>Bacteria</taxon>
        <taxon>Pseudomonadati</taxon>
        <taxon>Planctomycetota</taxon>
        <taxon>Candidatus Brocadiia</taxon>
        <taxon>Candidatus Brocadiales</taxon>
        <taxon>Candidatus Brocadiaceae</taxon>
        <taxon>Candidatus Brocadia</taxon>
    </lineage>
</organism>
<evidence type="ECO:0000313" key="7">
    <source>
        <dbReference type="EMBL" id="GAN34743.1"/>
    </source>
</evidence>